<evidence type="ECO:0000259" key="11">
    <source>
        <dbReference type="Pfam" id="PF06862"/>
    </source>
</evidence>
<dbReference type="GO" id="GO:0032040">
    <property type="term" value="C:small-subunit processome"/>
    <property type="evidence" value="ECO:0007669"/>
    <property type="project" value="TreeGrafter"/>
</dbReference>
<keyword evidence="8 9" id="KW-0687">Ribonucleoprotein</keyword>
<reference evidence="13 14" key="1">
    <citation type="journal article" date="2019" name="Front. Genet.">
        <title>Whole-Genome Sequencing of the Opportunistic Yeast Pathogen Candida inconspicua Uncovers Its Hybrid Origin.</title>
        <authorList>
            <person name="Mixao V."/>
            <person name="Hansen A.P."/>
            <person name="Saus E."/>
            <person name="Boekhout T."/>
            <person name="Lass-Florl C."/>
            <person name="Gabaldon T."/>
        </authorList>
    </citation>
    <scope>NUCLEOTIDE SEQUENCE [LARGE SCALE GENOMIC DNA]</scope>
    <source>
        <strain evidence="13 14">CBS 180</strain>
    </source>
</reference>
<dbReference type="GO" id="GO:0034511">
    <property type="term" value="F:U3 snoRNA binding"/>
    <property type="evidence" value="ECO:0007669"/>
    <property type="project" value="InterPro"/>
</dbReference>
<proteinExistence type="inferred from homology"/>
<dbReference type="EMBL" id="SELW01000553">
    <property type="protein sequence ID" value="TID21174.1"/>
    <property type="molecule type" value="Genomic_DNA"/>
</dbReference>
<evidence type="ECO:0000256" key="6">
    <source>
        <dbReference type="ARBA" id="ARBA00022552"/>
    </source>
</evidence>
<dbReference type="Pfam" id="PF22916">
    <property type="entry name" value="UTP25_NTPase-like"/>
    <property type="match status" value="1"/>
</dbReference>
<evidence type="ECO:0000313" key="14">
    <source>
        <dbReference type="Proteomes" id="UP000307173"/>
    </source>
</evidence>
<gene>
    <name evidence="13" type="ORF">CANINC_003454</name>
</gene>
<sequence>MESVKKPKKSKFGRAELRSVTRTSKRKIPEIYRKNETVTQETDSETDTEDLEDVDEVESTIASKRNNKGENKMAYSALVTLLNTEHSTTEFANNEENEKRDEGDDDEIEEDEQVHEIEDKDDVLDEEDRIQDEIDVLNKYDAFNLHFNQEEEIGSVISKFEKLSEKDKRLHLISKKKIKIKEGDKHDDDHYIKYKYGYPQVNDRVTKEPNSGSTLDRKLKYHNVKKRVVERFENLEDDIGELDLNLIESMFTYETLNLQYMNNETLKSKYQDYYLLHIMNHLMKTRDRILNNNEKKALHEKRMKEGELEEDEVEPEYRDQGYTRPKVLILLPSRNFAYNLVNKLIKTLKMESVENKKKFKTQFYVESKIKDRVFNPKPKDFEEYFDGNTNDMFVLGIKYTRKTLKLYSPLEQSDIIIASPVGLLKLYDKINMKTPKKEDKKGVIGMKNNFLSSIEICIIDKAEGLMMQNWSNVTELLNKHLNKTPKDFINVDFSRIRMWAINGQNDYLTQIMCFDKYVTPEMVSLVKRSKNVMSGATSYIPIESMNKIDSFNYEMYQMGLVNKFERLKQVFMRFDIDIGHITNEPDKRFDFFKNVVLPQITNKSSYKYGTLVYIPNYFDYLRIKKHLKNETSLTFVAIDEYSTTSQLTRNRALFHNKSNLAPIMLYTERLHFYKRFDIKGVRNVVFYQLPSDPDFYKQVLKFIGDEKLRIDTEKSKLSLKKGAETDNNEEEQDDDEEFDSLDLNLCMVRAIYSKLDAMRLGPIVGPANVSSLSNGEAEITEFS</sequence>
<protein>
    <recommendedName>
        <fullName evidence="4 9">U3 small nucleolar RNA-associated protein 25</fullName>
        <shortName evidence="9">U3 snoRNA-associated protein 25</shortName>
    </recommendedName>
</protein>
<evidence type="ECO:0000256" key="9">
    <source>
        <dbReference type="RuleBase" id="RU365070"/>
    </source>
</evidence>
<feature type="compositionally biased region" description="Basic residues" evidence="10">
    <location>
        <begin position="1"/>
        <end position="12"/>
    </location>
</feature>
<dbReference type="InterPro" id="IPR010678">
    <property type="entry name" value="UTP25"/>
</dbReference>
<dbReference type="PANTHER" id="PTHR12933">
    <property type="entry name" value="ORF PROTEIN-RELATED"/>
    <property type="match status" value="1"/>
</dbReference>
<dbReference type="AlphaFoldDB" id="A0A4T0WYK3"/>
<organism evidence="13 14">
    <name type="scientific">Pichia inconspicua</name>
    <dbReference type="NCBI Taxonomy" id="52247"/>
    <lineage>
        <taxon>Eukaryota</taxon>
        <taxon>Fungi</taxon>
        <taxon>Dikarya</taxon>
        <taxon>Ascomycota</taxon>
        <taxon>Saccharomycotina</taxon>
        <taxon>Pichiomycetes</taxon>
        <taxon>Pichiales</taxon>
        <taxon>Pichiaceae</taxon>
        <taxon>Pichia</taxon>
    </lineage>
</organism>
<feature type="compositionally biased region" description="Acidic residues" evidence="10">
    <location>
        <begin position="103"/>
        <end position="114"/>
    </location>
</feature>
<evidence type="ECO:0000256" key="8">
    <source>
        <dbReference type="ARBA" id="ARBA00023274"/>
    </source>
</evidence>
<feature type="region of interest" description="Disordered" evidence="10">
    <location>
        <begin position="1"/>
        <end position="69"/>
    </location>
</feature>
<evidence type="ECO:0000259" key="12">
    <source>
        <dbReference type="Pfam" id="PF22916"/>
    </source>
</evidence>
<evidence type="ECO:0000256" key="5">
    <source>
        <dbReference type="ARBA" id="ARBA00022517"/>
    </source>
</evidence>
<comment type="caution">
    <text evidence="13">The sequence shown here is derived from an EMBL/GenBank/DDBJ whole genome shotgun (WGS) entry which is preliminary data.</text>
</comment>
<dbReference type="InterPro" id="IPR053940">
    <property type="entry name" value="UTP25_NTPase-like"/>
</dbReference>
<keyword evidence="6 9" id="KW-0698">rRNA processing</keyword>
<dbReference type="PANTHER" id="PTHR12933:SF0">
    <property type="entry name" value="U3 SMALL NUCLEOLAR RNA-ASSOCIATED PROTEIN 25 HOMOLOG"/>
    <property type="match status" value="1"/>
</dbReference>
<dbReference type="GO" id="GO:0000462">
    <property type="term" value="P:maturation of SSU-rRNA from tricistronic rRNA transcript (SSU-rRNA, 5.8S rRNA, LSU-rRNA)"/>
    <property type="evidence" value="ECO:0007669"/>
    <property type="project" value="TreeGrafter"/>
</dbReference>
<dbReference type="GO" id="GO:0019843">
    <property type="term" value="F:rRNA binding"/>
    <property type="evidence" value="ECO:0007669"/>
    <property type="project" value="TreeGrafter"/>
</dbReference>
<dbReference type="Proteomes" id="UP000307173">
    <property type="component" value="Unassembled WGS sequence"/>
</dbReference>
<comment type="subcellular location">
    <subcellularLocation>
        <location evidence="2 9">Nucleus</location>
        <location evidence="2 9">Nucleolus</location>
    </subcellularLocation>
</comment>
<keyword evidence="5 9" id="KW-0690">Ribosome biogenesis</keyword>
<dbReference type="STRING" id="52247.A0A4T0WYK3"/>
<comment type="subunit">
    <text evidence="9">Component of the ribosomal small subunit (SSU) processome composed of at least 40 protein subunits and snoRNA U3.</text>
</comment>
<evidence type="ECO:0000256" key="4">
    <source>
        <dbReference type="ARBA" id="ARBA00015422"/>
    </source>
</evidence>
<evidence type="ECO:0000313" key="13">
    <source>
        <dbReference type="EMBL" id="TID21174.1"/>
    </source>
</evidence>
<feature type="compositionally biased region" description="Basic and acidic residues" evidence="10">
    <location>
        <begin position="27"/>
        <end position="36"/>
    </location>
</feature>
<dbReference type="InterPro" id="IPR053939">
    <property type="entry name" value="UTP25_C"/>
</dbReference>
<dbReference type="OrthoDB" id="10264378at2759"/>
<keyword evidence="14" id="KW-1185">Reference proteome</keyword>
<comment type="similarity">
    <text evidence="3 9">Belongs to the UTP25 family.</text>
</comment>
<dbReference type="Pfam" id="PF06862">
    <property type="entry name" value="Utp25_C"/>
    <property type="match status" value="1"/>
</dbReference>
<evidence type="ECO:0000256" key="10">
    <source>
        <dbReference type="SAM" id="MobiDB-lite"/>
    </source>
</evidence>
<name>A0A4T0WYK3_9ASCO</name>
<evidence type="ECO:0000256" key="2">
    <source>
        <dbReference type="ARBA" id="ARBA00004604"/>
    </source>
</evidence>
<keyword evidence="7 9" id="KW-0539">Nucleus</keyword>
<feature type="domain" description="UTP25 C-terminal" evidence="11">
    <location>
        <begin position="566"/>
        <end position="716"/>
    </location>
</feature>
<feature type="domain" description="UTP25 NTP hydrolase-like" evidence="12">
    <location>
        <begin position="265"/>
        <end position="535"/>
    </location>
</feature>
<accession>A0A4T0WYK3</accession>
<evidence type="ECO:0000256" key="1">
    <source>
        <dbReference type="ARBA" id="ARBA00002883"/>
    </source>
</evidence>
<feature type="compositionally biased region" description="Acidic residues" evidence="10">
    <location>
        <begin position="42"/>
        <end position="58"/>
    </location>
</feature>
<evidence type="ECO:0000256" key="3">
    <source>
        <dbReference type="ARBA" id="ARBA00009223"/>
    </source>
</evidence>
<evidence type="ECO:0000256" key="7">
    <source>
        <dbReference type="ARBA" id="ARBA00023242"/>
    </source>
</evidence>
<comment type="function">
    <text evidence="1 9">DEAD-box RNA helicase-like protein required for pre-18S rRNA processing, specifically at sites A0, A1, and A2.</text>
</comment>
<feature type="region of interest" description="Disordered" evidence="10">
    <location>
        <begin position="88"/>
        <end position="114"/>
    </location>
</feature>